<keyword evidence="1" id="KW-0812">Transmembrane</keyword>
<gene>
    <name evidence="2" type="ORF">RE476_03850</name>
</gene>
<organism evidence="2 3">
    <name type="scientific">Methanolobus mangrovi</name>
    <dbReference type="NCBI Taxonomy" id="3072977"/>
    <lineage>
        <taxon>Archaea</taxon>
        <taxon>Methanobacteriati</taxon>
        <taxon>Methanobacteriota</taxon>
        <taxon>Stenosarchaea group</taxon>
        <taxon>Methanomicrobia</taxon>
        <taxon>Methanosarcinales</taxon>
        <taxon>Methanosarcinaceae</taxon>
        <taxon>Methanolobus</taxon>
    </lineage>
</organism>
<dbReference type="GeneID" id="84229245"/>
<feature type="transmembrane region" description="Helical" evidence="1">
    <location>
        <begin position="42"/>
        <end position="61"/>
    </location>
</feature>
<dbReference type="EMBL" id="CP133594">
    <property type="protein sequence ID" value="WMW22970.1"/>
    <property type="molecule type" value="Genomic_DNA"/>
</dbReference>
<accession>A0AA51YJT2</accession>
<dbReference type="AlphaFoldDB" id="A0AA51YJT2"/>
<evidence type="ECO:0000313" key="3">
    <source>
        <dbReference type="Proteomes" id="UP001183006"/>
    </source>
</evidence>
<dbReference type="Proteomes" id="UP001183006">
    <property type="component" value="Chromosome"/>
</dbReference>
<sequence length="71" mass="8007">MEFNDGGNVESELSAQNYLEDSNSHAEEFGGIIAESHGPITIFLYVVYFILLVWTIAYFVIHWGEFGSLSM</sequence>
<dbReference type="KEGG" id="mmav:RE476_03850"/>
<keyword evidence="1" id="KW-1133">Transmembrane helix</keyword>
<name>A0AA51YJT2_9EURY</name>
<evidence type="ECO:0000313" key="2">
    <source>
        <dbReference type="EMBL" id="WMW22970.1"/>
    </source>
</evidence>
<keyword evidence="3" id="KW-1185">Reference proteome</keyword>
<keyword evidence="1" id="KW-0472">Membrane</keyword>
<reference evidence="2" key="1">
    <citation type="submission" date="2023-08" db="EMBL/GenBank/DDBJ databases">
        <title>Methanolobus mangrovi sp. nov. and Methanolobus sediminis sp. nov, two novel methylotrophic methanogens isolated from mangrove sediments in China.</title>
        <authorList>
            <person name="Zhou J."/>
        </authorList>
    </citation>
    <scope>NUCLEOTIDE SEQUENCE</scope>
    <source>
        <strain evidence="2">FTZ2</strain>
    </source>
</reference>
<evidence type="ECO:0000256" key="1">
    <source>
        <dbReference type="SAM" id="Phobius"/>
    </source>
</evidence>
<protein>
    <submittedName>
        <fullName evidence="2">Uncharacterized protein</fullName>
    </submittedName>
</protein>
<dbReference type="RefSeq" id="WP_309309085.1">
    <property type="nucleotide sequence ID" value="NZ_CP133594.1"/>
</dbReference>
<proteinExistence type="predicted"/>